<keyword evidence="2" id="KW-0812">Transmembrane</keyword>
<gene>
    <name evidence="3" type="ordered locus">FraEuI1c_5523</name>
</gene>
<dbReference type="RefSeq" id="WP_013426627.1">
    <property type="nucleotide sequence ID" value="NC_014666.1"/>
</dbReference>
<dbReference type="Proteomes" id="UP000002484">
    <property type="component" value="Chromosome"/>
</dbReference>
<organism evidence="3 4">
    <name type="scientific">Pseudofrankia inefficax (strain DSM 45817 / CECT 9037 / DDB 130130 / EuI1c)</name>
    <name type="common">Frankia inefficax</name>
    <dbReference type="NCBI Taxonomy" id="298654"/>
    <lineage>
        <taxon>Bacteria</taxon>
        <taxon>Bacillati</taxon>
        <taxon>Actinomycetota</taxon>
        <taxon>Actinomycetes</taxon>
        <taxon>Frankiales</taxon>
        <taxon>Frankiaceae</taxon>
        <taxon>Pseudofrankia</taxon>
    </lineage>
</organism>
<protein>
    <submittedName>
        <fullName evidence="3">Uncharacterized protein</fullName>
    </submittedName>
</protein>
<name>E3JC53_PSEI1</name>
<evidence type="ECO:0000313" key="3">
    <source>
        <dbReference type="EMBL" id="ADP83509.1"/>
    </source>
</evidence>
<dbReference type="AlphaFoldDB" id="E3JC53"/>
<dbReference type="KEGG" id="fri:FraEuI1c_5523"/>
<dbReference type="EMBL" id="CP002299">
    <property type="protein sequence ID" value="ADP83509.1"/>
    <property type="molecule type" value="Genomic_DNA"/>
</dbReference>
<evidence type="ECO:0000313" key="4">
    <source>
        <dbReference type="Proteomes" id="UP000002484"/>
    </source>
</evidence>
<dbReference type="OrthoDB" id="9842985at2"/>
<evidence type="ECO:0000256" key="2">
    <source>
        <dbReference type="SAM" id="Phobius"/>
    </source>
</evidence>
<dbReference type="InParanoid" id="E3JC53"/>
<feature type="transmembrane region" description="Helical" evidence="2">
    <location>
        <begin position="46"/>
        <end position="70"/>
    </location>
</feature>
<reference evidence="3 4" key="1">
    <citation type="submission" date="2010-10" db="EMBL/GenBank/DDBJ databases">
        <title>Complete sequence of Frankia sp. EuI1c.</title>
        <authorList>
            <consortium name="US DOE Joint Genome Institute"/>
            <person name="Lucas S."/>
            <person name="Copeland A."/>
            <person name="Lapidus A."/>
            <person name="Cheng J.-F."/>
            <person name="Bruce D."/>
            <person name="Goodwin L."/>
            <person name="Pitluck S."/>
            <person name="Chertkov O."/>
            <person name="Detter J.C."/>
            <person name="Han C."/>
            <person name="Tapia R."/>
            <person name="Land M."/>
            <person name="Hauser L."/>
            <person name="Jeffries C."/>
            <person name="Kyrpides N."/>
            <person name="Ivanova N."/>
            <person name="Mikhailova N."/>
            <person name="Beauchemin N."/>
            <person name="Sen A."/>
            <person name="Sur S.A."/>
            <person name="Gtari M."/>
            <person name="Wall L."/>
            <person name="Tisa L."/>
            <person name="Woyke T."/>
        </authorList>
    </citation>
    <scope>NUCLEOTIDE SEQUENCE [LARGE SCALE GENOMIC DNA]</scope>
    <source>
        <strain evidence="4">DSM 45817 / CECT 9037 / EuI1c</strain>
    </source>
</reference>
<keyword evidence="2" id="KW-1133">Transmembrane helix</keyword>
<dbReference type="HOGENOM" id="CLU_2000568_0_0_11"/>
<feature type="region of interest" description="Disordered" evidence="1">
    <location>
        <begin position="100"/>
        <end position="124"/>
    </location>
</feature>
<sequence length="124" mass="13504">MTDPQPSVSAMTELSASQAPATGTAEADPVEAWPVRRTPHWRKHPVTRVTAAVVSAFFCALTVLPVYSVIAHGKNPIWLAYAVVAAVACYLCIADVVRQDTRTPDDEEEASRRFDTIARGLDRP</sequence>
<keyword evidence="4" id="KW-1185">Reference proteome</keyword>
<feature type="transmembrane region" description="Helical" evidence="2">
    <location>
        <begin position="76"/>
        <end position="97"/>
    </location>
</feature>
<keyword evidence="2" id="KW-0472">Membrane</keyword>
<feature type="region of interest" description="Disordered" evidence="1">
    <location>
        <begin position="1"/>
        <end position="33"/>
    </location>
</feature>
<feature type="compositionally biased region" description="Polar residues" evidence="1">
    <location>
        <begin position="1"/>
        <end position="21"/>
    </location>
</feature>
<accession>E3JC53</accession>
<proteinExistence type="predicted"/>
<evidence type="ECO:0000256" key="1">
    <source>
        <dbReference type="SAM" id="MobiDB-lite"/>
    </source>
</evidence>